<gene>
    <name evidence="1" type="ORF">AVEN_195903_1</name>
</gene>
<evidence type="ECO:0000313" key="1">
    <source>
        <dbReference type="EMBL" id="GBO46918.1"/>
    </source>
</evidence>
<dbReference type="OrthoDB" id="8182702at2759"/>
<reference evidence="1 2" key="1">
    <citation type="journal article" date="2019" name="Sci. Rep.">
        <title>Orb-weaving spider Araneus ventricosus genome elucidates the spidroin gene catalogue.</title>
        <authorList>
            <person name="Kono N."/>
            <person name="Nakamura H."/>
            <person name="Ohtoshi R."/>
            <person name="Moran D.A.P."/>
            <person name="Shinohara A."/>
            <person name="Yoshida Y."/>
            <person name="Fujiwara M."/>
            <person name="Mori M."/>
            <person name="Tomita M."/>
            <person name="Arakawa K."/>
        </authorList>
    </citation>
    <scope>NUCLEOTIDE SEQUENCE [LARGE SCALE GENOMIC DNA]</scope>
</reference>
<dbReference type="Proteomes" id="UP000499080">
    <property type="component" value="Unassembled WGS sequence"/>
</dbReference>
<evidence type="ECO:0008006" key="3">
    <source>
        <dbReference type="Google" id="ProtNLM"/>
    </source>
</evidence>
<proteinExistence type="predicted"/>
<comment type="caution">
    <text evidence="1">The sequence shown here is derived from an EMBL/GenBank/DDBJ whole genome shotgun (WGS) entry which is preliminary data.</text>
</comment>
<dbReference type="GO" id="GO:0003676">
    <property type="term" value="F:nucleic acid binding"/>
    <property type="evidence" value="ECO:0007669"/>
    <property type="project" value="InterPro"/>
</dbReference>
<name>A0A4Y2XCD5_ARAVE</name>
<keyword evidence="2" id="KW-1185">Reference proteome</keyword>
<dbReference type="AlphaFoldDB" id="A0A4Y2XCD5"/>
<feature type="non-terminal residue" evidence="1">
    <location>
        <position position="1"/>
    </location>
</feature>
<dbReference type="InterPro" id="IPR036397">
    <property type="entry name" value="RNaseH_sf"/>
</dbReference>
<dbReference type="Gene3D" id="3.30.420.10">
    <property type="entry name" value="Ribonuclease H-like superfamily/Ribonuclease H"/>
    <property type="match status" value="1"/>
</dbReference>
<organism evidence="1 2">
    <name type="scientific">Araneus ventricosus</name>
    <name type="common">Orbweaver spider</name>
    <name type="synonym">Epeira ventricosa</name>
    <dbReference type="NCBI Taxonomy" id="182803"/>
    <lineage>
        <taxon>Eukaryota</taxon>
        <taxon>Metazoa</taxon>
        <taxon>Ecdysozoa</taxon>
        <taxon>Arthropoda</taxon>
        <taxon>Chelicerata</taxon>
        <taxon>Arachnida</taxon>
        <taxon>Araneae</taxon>
        <taxon>Araneomorphae</taxon>
        <taxon>Entelegynae</taxon>
        <taxon>Araneoidea</taxon>
        <taxon>Araneidae</taxon>
        <taxon>Araneus</taxon>
    </lineage>
</organism>
<sequence>REKIDLKGIELLPHPTYSPNLAPFDYHMFRSMASFFLGRSFYNIDELELDLYASKSKEWYRTHTAHPTPKDFLLHVLRGRLWYPKEVAAAPKHAQRTATGNRMSA</sequence>
<dbReference type="EMBL" id="BGPR01074885">
    <property type="protein sequence ID" value="GBO46918.1"/>
    <property type="molecule type" value="Genomic_DNA"/>
</dbReference>
<accession>A0A4Y2XCD5</accession>
<protein>
    <recommendedName>
        <fullName evidence="3">Histone-lysine N-methyltransferase SETMAR</fullName>
    </recommendedName>
</protein>
<evidence type="ECO:0000313" key="2">
    <source>
        <dbReference type="Proteomes" id="UP000499080"/>
    </source>
</evidence>